<dbReference type="Pfam" id="PF01076">
    <property type="entry name" value="Mob_Pre"/>
    <property type="match status" value="1"/>
</dbReference>
<proteinExistence type="inferred from homology"/>
<name>A0A367S339_9NOSO</name>
<feature type="region of interest" description="Disordered" evidence="3">
    <location>
        <begin position="16"/>
        <end position="38"/>
    </location>
</feature>
<comment type="similarity">
    <text evidence="1">Belongs to the plasmid mobilization pre family.</text>
</comment>
<protein>
    <submittedName>
        <fullName evidence="5">Mobilization protein</fullName>
    </submittedName>
</protein>
<sequence length="578" mass="65736">MAYAIARLKKLKRSNLTGSASHTNRERETPNADPTKENIRFIGSLDPKERLEDLVLAKIAEHEQKRKIRTDGVYAVEFLLSASPSYFRPDCPNQAGYYEPQKLDDWLEATHQWLADEYGERIVRAELHLDEATPHIHAYFVPVDNEGQLRCNHFFDGRQKIHAFQDSYYDTMRLIGLERGIKGSRAQHQDIKDFYRIVESGRDLEVDDLNTEQLKAKAADRDRATRSKEEIEATALALARENELLQKRIAQLEQDNQKMREIAESSTDLPLVDVAWELGLHHSSGAWKGYGHIINIDGEKFSDLDPGSPLGGNGAIDLVMHVNQCNKRQAIAWLSDRFGEALAQRAATAQSKRVTSEIILFEPRPNFQPPVEDKTNWQLVSNYLTQKRSIPSKFVELLHQRGLIYADAGANAVFLMRNLDGQPQGAFLRGTRGESNSFKGYEKGTKRSDSWFYFHLGGQPTAPIERLVLLKSPIDVISFAMLEYQVKGGLPPTRTMYMAVDSPKSLPVERLQNIPTVQVAFDSDDIGNANARAVKELLPQAKRNKSKAQDWNQELVNFSCKLQQHRYQSPQFHQELEL</sequence>
<evidence type="ECO:0000259" key="4">
    <source>
        <dbReference type="Pfam" id="PF13154"/>
    </source>
</evidence>
<dbReference type="EMBL" id="LXQD01000006">
    <property type="protein sequence ID" value="RCJ42430.1"/>
    <property type="molecule type" value="Genomic_DNA"/>
</dbReference>
<dbReference type="NCBIfam" id="NF041497">
    <property type="entry name" value="MobV"/>
    <property type="match status" value="1"/>
</dbReference>
<keyword evidence="6" id="KW-1185">Reference proteome</keyword>
<dbReference type="InterPro" id="IPR001668">
    <property type="entry name" value="Mob_Pre"/>
</dbReference>
<dbReference type="GO" id="GO:0006310">
    <property type="term" value="P:DNA recombination"/>
    <property type="evidence" value="ECO:0007669"/>
    <property type="project" value="InterPro"/>
</dbReference>
<dbReference type="Proteomes" id="UP000252107">
    <property type="component" value="Unassembled WGS sequence"/>
</dbReference>
<dbReference type="InterPro" id="IPR025054">
    <property type="entry name" value="DUF3991"/>
</dbReference>
<dbReference type="AlphaFoldDB" id="A0A367S339"/>
<dbReference type="CDD" id="cd17242">
    <property type="entry name" value="MobM_relaxase"/>
    <property type="match status" value="1"/>
</dbReference>
<evidence type="ECO:0000313" key="6">
    <source>
        <dbReference type="Proteomes" id="UP000252107"/>
    </source>
</evidence>
<feature type="domain" description="DUF3991" evidence="4">
    <location>
        <begin position="382"/>
        <end position="458"/>
    </location>
</feature>
<reference evidence="5" key="1">
    <citation type="submission" date="2016-04" db="EMBL/GenBank/DDBJ databases">
        <authorList>
            <person name="Tabuchi Yagui T.R."/>
        </authorList>
    </citation>
    <scope>NUCLEOTIDE SEQUENCE [LARGE SCALE GENOMIC DNA]</scope>
    <source>
        <strain evidence="5">NIES-26</strain>
    </source>
</reference>
<dbReference type="Gene3D" id="3.30.930.30">
    <property type="match status" value="1"/>
</dbReference>
<evidence type="ECO:0000256" key="1">
    <source>
        <dbReference type="ARBA" id="ARBA00010657"/>
    </source>
</evidence>
<comment type="caution">
    <text evidence="5">The sequence shown here is derived from an EMBL/GenBank/DDBJ whole genome shotgun (WGS) entry which is preliminary data.</text>
</comment>
<evidence type="ECO:0000256" key="3">
    <source>
        <dbReference type="SAM" id="MobiDB-lite"/>
    </source>
</evidence>
<organism evidence="5 6">
    <name type="scientific">Nostoc minutum NIES-26</name>
    <dbReference type="NCBI Taxonomy" id="1844469"/>
    <lineage>
        <taxon>Bacteria</taxon>
        <taxon>Bacillati</taxon>
        <taxon>Cyanobacteriota</taxon>
        <taxon>Cyanophyceae</taxon>
        <taxon>Nostocales</taxon>
        <taxon>Nostocaceae</taxon>
        <taxon>Nostoc</taxon>
    </lineage>
</organism>
<dbReference type="GO" id="GO:0003677">
    <property type="term" value="F:DNA binding"/>
    <property type="evidence" value="ECO:0007669"/>
    <property type="project" value="InterPro"/>
</dbReference>
<feature type="coiled-coil region" evidence="2">
    <location>
        <begin position="228"/>
        <end position="269"/>
    </location>
</feature>
<accession>A0A367S339</accession>
<feature type="compositionally biased region" description="Basic and acidic residues" evidence="3">
    <location>
        <begin position="23"/>
        <end position="38"/>
    </location>
</feature>
<keyword evidence="2" id="KW-0175">Coiled coil</keyword>
<evidence type="ECO:0000256" key="2">
    <source>
        <dbReference type="SAM" id="Coils"/>
    </source>
</evidence>
<evidence type="ECO:0000313" key="5">
    <source>
        <dbReference type="EMBL" id="RCJ42430.1"/>
    </source>
</evidence>
<gene>
    <name evidence="5" type="ORF">A6770_34810</name>
</gene>
<dbReference type="Pfam" id="PF13154">
    <property type="entry name" value="DUF3991"/>
    <property type="match status" value="1"/>
</dbReference>